<feature type="compositionally biased region" description="Low complexity" evidence="3">
    <location>
        <begin position="1063"/>
        <end position="1075"/>
    </location>
</feature>
<dbReference type="InterPro" id="IPR008936">
    <property type="entry name" value="Rho_GTPase_activation_prot"/>
</dbReference>
<feature type="compositionally biased region" description="Pro residues" evidence="3">
    <location>
        <begin position="489"/>
        <end position="504"/>
    </location>
</feature>
<evidence type="ECO:0000259" key="4">
    <source>
        <dbReference type="PROSITE" id="PS50003"/>
    </source>
</evidence>
<feature type="region of interest" description="Disordered" evidence="3">
    <location>
        <begin position="179"/>
        <end position="253"/>
    </location>
</feature>
<feature type="compositionally biased region" description="Low complexity" evidence="3">
    <location>
        <begin position="883"/>
        <end position="902"/>
    </location>
</feature>
<feature type="region of interest" description="Disordered" evidence="3">
    <location>
        <begin position="1399"/>
        <end position="1476"/>
    </location>
</feature>
<accession>A0A507BHJ0</accession>
<dbReference type="InterPro" id="IPR050729">
    <property type="entry name" value="Rho-GAP"/>
</dbReference>
<dbReference type="GeneID" id="41971202"/>
<dbReference type="Gene3D" id="2.30.29.30">
    <property type="entry name" value="Pleckstrin-homology domain (PH domain)/Phosphotyrosine-binding domain (PTB)"/>
    <property type="match status" value="1"/>
</dbReference>
<evidence type="ECO:0000313" key="6">
    <source>
        <dbReference type="EMBL" id="TPX16461.1"/>
    </source>
</evidence>
<dbReference type="FunFam" id="2.30.29.30:FF:000452">
    <property type="entry name" value="Rho GTPase activator (Bem3)"/>
    <property type="match status" value="1"/>
</dbReference>
<dbReference type="GO" id="GO:0007165">
    <property type="term" value="P:signal transduction"/>
    <property type="evidence" value="ECO:0007669"/>
    <property type="project" value="InterPro"/>
</dbReference>
<dbReference type="Proteomes" id="UP000319257">
    <property type="component" value="Unassembled WGS sequence"/>
</dbReference>
<feature type="compositionally biased region" description="Basic and acidic residues" evidence="3">
    <location>
        <begin position="548"/>
        <end position="568"/>
    </location>
</feature>
<dbReference type="InParanoid" id="A0A507BHJ0"/>
<evidence type="ECO:0000259" key="5">
    <source>
        <dbReference type="PROSITE" id="PS50238"/>
    </source>
</evidence>
<dbReference type="CDD" id="cd06093">
    <property type="entry name" value="PX_domain"/>
    <property type="match status" value="1"/>
</dbReference>
<keyword evidence="1" id="KW-0343">GTPase activation</keyword>
<feature type="compositionally biased region" description="Pro residues" evidence="3">
    <location>
        <begin position="455"/>
        <end position="469"/>
    </location>
</feature>
<evidence type="ECO:0000256" key="2">
    <source>
        <dbReference type="SAM" id="Coils"/>
    </source>
</evidence>
<dbReference type="PANTHER" id="PTHR23176">
    <property type="entry name" value="RHO/RAC/CDC GTPASE-ACTIVATING PROTEIN"/>
    <property type="match status" value="1"/>
</dbReference>
<comment type="caution">
    <text evidence="6">The sequence shown here is derived from an EMBL/GenBank/DDBJ whole genome shotgun (WGS) entry which is preliminary data.</text>
</comment>
<feature type="compositionally biased region" description="Polar residues" evidence="3">
    <location>
        <begin position="958"/>
        <end position="971"/>
    </location>
</feature>
<organism evidence="6 7">
    <name type="scientific">Thyridium curvatum</name>
    <dbReference type="NCBI Taxonomy" id="1093900"/>
    <lineage>
        <taxon>Eukaryota</taxon>
        <taxon>Fungi</taxon>
        <taxon>Dikarya</taxon>
        <taxon>Ascomycota</taxon>
        <taxon>Pezizomycotina</taxon>
        <taxon>Sordariomycetes</taxon>
        <taxon>Sordariomycetidae</taxon>
        <taxon>Thyridiales</taxon>
        <taxon>Thyridiaceae</taxon>
        <taxon>Thyridium</taxon>
    </lineage>
</organism>
<feature type="compositionally biased region" description="Polar residues" evidence="3">
    <location>
        <begin position="33"/>
        <end position="52"/>
    </location>
</feature>
<feature type="compositionally biased region" description="Polar residues" evidence="3">
    <location>
        <begin position="122"/>
        <end position="145"/>
    </location>
</feature>
<feature type="compositionally biased region" description="Low complexity" evidence="3">
    <location>
        <begin position="83"/>
        <end position="106"/>
    </location>
</feature>
<dbReference type="STRING" id="1093900.A0A507BHJ0"/>
<feature type="coiled-coil region" evidence="2">
    <location>
        <begin position="298"/>
        <end position="325"/>
    </location>
</feature>
<dbReference type="FunCoup" id="A0A507BHJ0">
    <property type="interactions" value="137"/>
</dbReference>
<feature type="region of interest" description="Disordered" evidence="3">
    <location>
        <begin position="1"/>
        <end position="146"/>
    </location>
</feature>
<evidence type="ECO:0000256" key="3">
    <source>
        <dbReference type="SAM" id="MobiDB-lite"/>
    </source>
</evidence>
<feature type="region of interest" description="Disordered" evidence="3">
    <location>
        <begin position="1031"/>
        <end position="1196"/>
    </location>
</feature>
<dbReference type="OrthoDB" id="185175at2759"/>
<dbReference type="RefSeq" id="XP_030998172.1">
    <property type="nucleotide sequence ID" value="XM_031138090.1"/>
</dbReference>
<dbReference type="EMBL" id="SKBQ01000017">
    <property type="protein sequence ID" value="TPX16461.1"/>
    <property type="molecule type" value="Genomic_DNA"/>
</dbReference>
<feature type="compositionally biased region" description="Pro residues" evidence="3">
    <location>
        <begin position="665"/>
        <end position="684"/>
    </location>
</feature>
<feature type="region of interest" description="Disordered" evidence="3">
    <location>
        <begin position="386"/>
        <end position="606"/>
    </location>
</feature>
<keyword evidence="2" id="KW-0175">Coiled coil</keyword>
<dbReference type="InterPro" id="IPR001849">
    <property type="entry name" value="PH_domain"/>
</dbReference>
<reference evidence="6 7" key="1">
    <citation type="submission" date="2019-06" db="EMBL/GenBank/DDBJ databases">
        <title>Draft genome sequence of the filamentous fungus Phialemoniopsis curvata isolated from diesel fuel.</title>
        <authorList>
            <person name="Varaljay V.A."/>
            <person name="Lyon W.J."/>
            <person name="Crouch A.L."/>
            <person name="Drake C.E."/>
            <person name="Hollomon J.M."/>
            <person name="Nadeau L.J."/>
            <person name="Nunn H.S."/>
            <person name="Stevenson B.S."/>
            <person name="Bojanowski C.L."/>
            <person name="Crookes-Goodson W.J."/>
        </authorList>
    </citation>
    <scope>NUCLEOTIDE SEQUENCE [LARGE SCALE GENOMIC DNA]</scope>
    <source>
        <strain evidence="6 7">D216</strain>
    </source>
</reference>
<dbReference type="SUPFAM" id="SSF50729">
    <property type="entry name" value="PH domain-like"/>
    <property type="match status" value="1"/>
</dbReference>
<feature type="region of interest" description="Disordered" evidence="3">
    <location>
        <begin position="618"/>
        <end position="702"/>
    </location>
</feature>
<sequence>MSQTAAPSNDGLSEFHFNPSSSSNSFTQDSPTIGRTQAQHPPAYSTPSATRKSSGHHTPLTGSSQRSQRRPTPSPLHTTTAVSPSSSNGSPSSASNSSPAQNSPASIPQIVTTSHEERKLAATQSSQLETTYYDSDSSAPSTPVEKNTRLVLSPSHRDYCQWSILPNLSCCSAAYPSRLPNDSSRSVSDPVVTSRPLGASTLASSQKNMPGPAASRVEGSGPMRNSSIDSAISALSSSSHSHKNSQDGQSQKPVDVASLIKAAGSAEAVIQYLLKEKQSQSQQNAQLWRLVDKQRAMILGLNKDLERALKDKEKYRKKLKEFVAAQDVPPLPAPVVAPAAAAARPAGEPAAPREQVLEVPISPIIGSDGQKHSPIDMALAPYPITPPADQMAGPASAVGQMLDPSHAMPKPQEHALDQYDHEAQDREAEAARKAADASKDLPLSITLPSSRSLPGNPPQMPPPSLPPAPSHQAAAPSPTTSINEGLAQFPPPPAPPPRKPPPAPLQLRTEARSPTIPPDEGVESESDYDDLLEVEEITMTEKRGRRRTREEDDRMREVLAMEEAEARSLSKKSKKSASAKGTPKSAVPAPEPAETDPSVRLAPPPVLQRSNIPASLASVLSGGDLGYGGLSLLSPGLPASPRPPGLPSSPMQSPPLSPRGVGGIPPAPLSPRPPRQPIPLPPNTPLQTPSPANAAEPPILTSPKPLNIVKKVIEVGDAPSLSDGGSSRDSPIGRTKVYKGLVTEEYPDLLLPPNALPSIDIKVASSRMKPSRASLLSFTQLEEDPVFTLAIFSRADGGELWRVEKDSASLAKLDQRLKQCPAFTAKTPDRSLFSGHAPAKLDARRLALDYYLDELLNTPLDQATALELCRYLSHNTLPPYADETGGSAEQASSSSEPSTTSVGPGGRPFKNGYLTKRGKNFGGWKARFFVLDGPQLKYYETPGGAHLGTIKLQNAQIGKQAQAQQNDNSSPARGAGTDDSDNQYRHAFLILEPKKKDPSAMTKHVLCAESDRERDQWVDTLLRWIDYRDPDDEDAARKDHDRQGSAASERAPASSKKKHSSSKKPQQQQQQQQQQATSSDTLISVSYDAAQQGDAPQGVPTRQQRGGQAPHDDDQGRNMAPQPSYAISAPRDPQVIPDSASWGSRVGGLAAPSTDEKKVRKRSFFGFGPKARSSSDGQDSLFGDSNGGLSSTPPQGGVVVGGPVRQVFGAPLAEAVRYNSPVDVSVPLPAVVYRCIQYLDAKNAISEEGIFRLSGSNVVIKQLRERFNNNSDIDLLADETYYDIHAVASLLKLYLRELPTTILTRDLHMEFLSVTEMTGQREKLAALNELAQRLPLPNATLLKYLISFLIKIINNSDKNKMTVRNVGIVFSPTLNIPAPVFAMFLQNYEAIFGIEPEQYELPSPTSDKDSYGRPSVDPLPRPPTSQASESPHRQRLMDAVKSGQRSSPTPPPALVAGVSHYNQPRPAQQTPPPQRQLSYEPQYLAQQNAAGSHISLRPAYESGFVVPPGYDPTQAPPQHVQQPLVGMVAPRANPGYDRPIYEGGGGGGYDNAYAPSAKASRRESGLFMGNGVGGLSQQGSRSRLREESHY</sequence>
<feature type="compositionally biased region" description="Acidic residues" evidence="3">
    <location>
        <begin position="520"/>
        <end position="538"/>
    </location>
</feature>
<protein>
    <submittedName>
        <fullName evidence="6">Uncharacterized protein</fullName>
    </submittedName>
</protein>
<dbReference type="CDD" id="cd13277">
    <property type="entry name" value="PH_Bem3"/>
    <property type="match status" value="1"/>
</dbReference>
<evidence type="ECO:0000256" key="1">
    <source>
        <dbReference type="ARBA" id="ARBA00022468"/>
    </source>
</evidence>
<feature type="region of interest" description="Disordered" evidence="3">
    <location>
        <begin position="880"/>
        <end position="912"/>
    </location>
</feature>
<dbReference type="SMART" id="SM00324">
    <property type="entry name" value="RhoGAP"/>
    <property type="match status" value="1"/>
</dbReference>
<dbReference type="InterPro" id="IPR000198">
    <property type="entry name" value="RhoGAP_dom"/>
</dbReference>
<feature type="compositionally biased region" description="Pro residues" evidence="3">
    <location>
        <begin position="638"/>
        <end position="657"/>
    </location>
</feature>
<dbReference type="PROSITE" id="PS50238">
    <property type="entry name" value="RHOGAP"/>
    <property type="match status" value="1"/>
</dbReference>
<feature type="compositionally biased region" description="Polar residues" evidence="3">
    <location>
        <begin position="1"/>
        <end position="11"/>
    </location>
</feature>
<evidence type="ECO:0000313" key="7">
    <source>
        <dbReference type="Proteomes" id="UP000319257"/>
    </source>
</evidence>
<dbReference type="Gene3D" id="1.10.555.10">
    <property type="entry name" value="Rho GTPase activation protein"/>
    <property type="match status" value="1"/>
</dbReference>
<feature type="domain" description="Rho-GAP" evidence="5">
    <location>
        <begin position="1210"/>
        <end position="1401"/>
    </location>
</feature>
<feature type="compositionally biased region" description="Low complexity" evidence="3">
    <location>
        <begin position="225"/>
        <end position="239"/>
    </location>
</feature>
<feature type="region of interest" description="Disordered" evidence="3">
    <location>
        <begin position="958"/>
        <end position="981"/>
    </location>
</feature>
<dbReference type="SMART" id="SM00233">
    <property type="entry name" value="PH"/>
    <property type="match status" value="1"/>
</dbReference>
<keyword evidence="7" id="KW-1185">Reference proteome</keyword>
<dbReference type="PROSITE" id="PS50003">
    <property type="entry name" value="PH_DOMAIN"/>
    <property type="match status" value="1"/>
</dbReference>
<feature type="region of interest" description="Disordered" evidence="3">
    <location>
        <begin position="1554"/>
        <end position="1590"/>
    </location>
</feature>
<dbReference type="SUPFAM" id="SSF48350">
    <property type="entry name" value="GTPase activation domain, GAP"/>
    <property type="match status" value="1"/>
</dbReference>
<proteinExistence type="predicted"/>
<dbReference type="InterPro" id="IPR011993">
    <property type="entry name" value="PH-like_dom_sf"/>
</dbReference>
<feature type="compositionally biased region" description="Basic and acidic residues" evidence="3">
    <location>
        <begin position="411"/>
        <end position="439"/>
    </location>
</feature>
<dbReference type="PANTHER" id="PTHR23176:SF129">
    <property type="entry name" value="RHO GTPASE ACTIVATING PROTEIN AT 16F, ISOFORM E-RELATED"/>
    <property type="match status" value="1"/>
</dbReference>
<dbReference type="GO" id="GO:0005938">
    <property type="term" value="C:cell cortex"/>
    <property type="evidence" value="ECO:0007669"/>
    <property type="project" value="UniProtKB-ARBA"/>
</dbReference>
<name>A0A507BHJ0_9PEZI</name>
<gene>
    <name evidence="6" type="ORF">E0L32_003755</name>
</gene>
<dbReference type="GO" id="GO:0005096">
    <property type="term" value="F:GTPase activator activity"/>
    <property type="evidence" value="ECO:0007669"/>
    <property type="project" value="UniProtKB-KW"/>
</dbReference>
<feature type="domain" description="PH" evidence="4">
    <location>
        <begin position="907"/>
        <end position="1026"/>
    </location>
</feature>
<feature type="compositionally biased region" description="Low complexity" evidence="3">
    <location>
        <begin position="17"/>
        <end position="32"/>
    </location>
</feature>
<dbReference type="Pfam" id="PF00620">
    <property type="entry name" value="RhoGAP"/>
    <property type="match status" value="1"/>
</dbReference>
<dbReference type="Pfam" id="PF00169">
    <property type="entry name" value="PH"/>
    <property type="match status" value="1"/>
</dbReference>